<organism evidence="2">
    <name type="scientific">Oryza nivara</name>
    <name type="common">Indian wild rice</name>
    <name type="synonym">Oryza sativa f. spontanea</name>
    <dbReference type="NCBI Taxonomy" id="4536"/>
    <lineage>
        <taxon>Eukaryota</taxon>
        <taxon>Viridiplantae</taxon>
        <taxon>Streptophyta</taxon>
        <taxon>Embryophyta</taxon>
        <taxon>Tracheophyta</taxon>
        <taxon>Spermatophyta</taxon>
        <taxon>Magnoliopsida</taxon>
        <taxon>Liliopsida</taxon>
        <taxon>Poales</taxon>
        <taxon>Poaceae</taxon>
        <taxon>BOP clade</taxon>
        <taxon>Oryzoideae</taxon>
        <taxon>Oryzeae</taxon>
        <taxon>Oryzinae</taxon>
        <taxon>Oryza</taxon>
    </lineage>
</organism>
<reference evidence="2" key="1">
    <citation type="submission" date="2015-04" db="UniProtKB">
        <authorList>
            <consortium name="EnsemblPlants"/>
        </authorList>
    </citation>
    <scope>IDENTIFICATION</scope>
    <source>
        <strain evidence="2">SL10</strain>
    </source>
</reference>
<evidence type="ECO:0000313" key="3">
    <source>
        <dbReference type="Proteomes" id="UP000006591"/>
    </source>
</evidence>
<feature type="region of interest" description="Disordered" evidence="1">
    <location>
        <begin position="1"/>
        <end position="88"/>
    </location>
</feature>
<keyword evidence="3" id="KW-1185">Reference proteome</keyword>
<dbReference type="AlphaFoldDB" id="A0A0E0FZ77"/>
<evidence type="ECO:0000313" key="2">
    <source>
        <dbReference type="EnsemblPlants" id="ONIVA01G50880.1"/>
    </source>
</evidence>
<dbReference type="Proteomes" id="UP000006591">
    <property type="component" value="Chromosome 1"/>
</dbReference>
<dbReference type="HOGENOM" id="CLU_1638077_0_0_1"/>
<dbReference type="Gramene" id="ONIVA01G50880.1">
    <property type="protein sequence ID" value="ONIVA01G50880.1"/>
    <property type="gene ID" value="ONIVA01G50880"/>
</dbReference>
<evidence type="ECO:0000256" key="1">
    <source>
        <dbReference type="SAM" id="MobiDB-lite"/>
    </source>
</evidence>
<accession>A0A0E0FZ77</accession>
<feature type="compositionally biased region" description="Low complexity" evidence="1">
    <location>
        <begin position="9"/>
        <end position="18"/>
    </location>
</feature>
<sequence>MQAAPPPGAGASEAAASVGEGGGGAATAGEQRLRTRAEQRSGQAGGRGHVRTGREADGERARRRRRRKQKGEEMDRGKGGNRFSSPTVSRASFHRLCASPVSALPFIVAAPHRTWPNPDQIHSSRKEGCHDHPTWRRRSIGIIEKGAPASRQWRSMAVCAIF</sequence>
<protein>
    <submittedName>
        <fullName evidence="2">Uncharacterized protein</fullName>
    </submittedName>
</protein>
<dbReference type="EnsemblPlants" id="ONIVA01G50880.1">
    <property type="protein sequence ID" value="ONIVA01G50880.1"/>
    <property type="gene ID" value="ONIVA01G50880"/>
</dbReference>
<name>A0A0E0FZ77_ORYNI</name>
<proteinExistence type="predicted"/>
<reference evidence="2" key="2">
    <citation type="submission" date="2018-04" db="EMBL/GenBank/DDBJ databases">
        <title>OnivRS2 (Oryza nivara Reference Sequence Version 2).</title>
        <authorList>
            <person name="Zhang J."/>
            <person name="Kudrna D."/>
            <person name="Lee S."/>
            <person name="Talag J."/>
            <person name="Rajasekar S."/>
            <person name="Welchert J."/>
            <person name="Hsing Y.-I."/>
            <person name="Wing R.A."/>
        </authorList>
    </citation>
    <scope>NUCLEOTIDE SEQUENCE [LARGE SCALE GENOMIC DNA]</scope>
</reference>